<evidence type="ECO:0000313" key="3">
    <source>
        <dbReference type="EMBL" id="PAV88106.1"/>
    </source>
</evidence>
<feature type="chain" id="PRO_5012358535" description="DUF38 domain-containing protein" evidence="2">
    <location>
        <begin position="18"/>
        <end position="359"/>
    </location>
</feature>
<feature type="region of interest" description="Disordered" evidence="1">
    <location>
        <begin position="333"/>
        <end position="359"/>
    </location>
</feature>
<keyword evidence="4" id="KW-1185">Reference proteome</keyword>
<dbReference type="EMBL" id="LIAE01006534">
    <property type="protein sequence ID" value="PAV88106.1"/>
    <property type="molecule type" value="Genomic_DNA"/>
</dbReference>
<feature type="compositionally biased region" description="Low complexity" evidence="1">
    <location>
        <begin position="343"/>
        <end position="359"/>
    </location>
</feature>
<evidence type="ECO:0000256" key="2">
    <source>
        <dbReference type="SAM" id="SignalP"/>
    </source>
</evidence>
<protein>
    <recommendedName>
        <fullName evidence="5">DUF38 domain-containing protein</fullName>
    </recommendedName>
</protein>
<dbReference type="AlphaFoldDB" id="A0A2A2LPF3"/>
<sequence length="359" mass="41671">MIFLIVKFMLISLQALGLYSEVIFRRADDADQWNCNSFFIWFEGGCKCVYVGGRTQEIEPGLLNQPSLLYDRHLLRGFEDRTKFIIENGPLDDAVINCAKLINILTKFCVVHKFDLSVSINGHHMWNNMNAFFNANPPDLRIQPIVSINSRINLDSLSIFPNGLAKISIHSRFKPILVDAYHEVFRRTPDVSFYGLDLPYTYEDLFGFFKDIKKLSLRSAHHITKQQLGQLVQNFHEVKHDEECRFTIGIDEDFLVNDLLTLIPKEAYRLNLKRSGNIGPEPEKMIWAEMTDRFGGTWALREMGMHNIWERGKNIFHICSMKYFTENEVIELSDQSDSDQSDSDQSYSYESYSDQSDFD</sequence>
<feature type="signal peptide" evidence="2">
    <location>
        <begin position="1"/>
        <end position="17"/>
    </location>
</feature>
<evidence type="ECO:0000256" key="1">
    <source>
        <dbReference type="SAM" id="MobiDB-lite"/>
    </source>
</evidence>
<organism evidence="3 4">
    <name type="scientific">Diploscapter pachys</name>
    <dbReference type="NCBI Taxonomy" id="2018661"/>
    <lineage>
        <taxon>Eukaryota</taxon>
        <taxon>Metazoa</taxon>
        <taxon>Ecdysozoa</taxon>
        <taxon>Nematoda</taxon>
        <taxon>Chromadorea</taxon>
        <taxon>Rhabditida</taxon>
        <taxon>Rhabditina</taxon>
        <taxon>Rhabditomorpha</taxon>
        <taxon>Rhabditoidea</taxon>
        <taxon>Rhabditidae</taxon>
        <taxon>Diploscapter</taxon>
    </lineage>
</organism>
<evidence type="ECO:0008006" key="5">
    <source>
        <dbReference type="Google" id="ProtNLM"/>
    </source>
</evidence>
<reference evidence="3 4" key="1">
    <citation type="journal article" date="2017" name="Curr. Biol.">
        <title>Genome architecture and evolution of a unichromosomal asexual nematode.</title>
        <authorList>
            <person name="Fradin H."/>
            <person name="Zegar C."/>
            <person name="Gutwein M."/>
            <person name="Lucas J."/>
            <person name="Kovtun M."/>
            <person name="Corcoran D."/>
            <person name="Baugh L.R."/>
            <person name="Kiontke K."/>
            <person name="Gunsalus K."/>
            <person name="Fitch D.H."/>
            <person name="Piano F."/>
        </authorList>
    </citation>
    <scope>NUCLEOTIDE SEQUENCE [LARGE SCALE GENOMIC DNA]</scope>
    <source>
        <strain evidence="3">PF1309</strain>
    </source>
</reference>
<keyword evidence="2" id="KW-0732">Signal</keyword>
<name>A0A2A2LPF3_9BILA</name>
<accession>A0A2A2LPF3</accession>
<proteinExistence type="predicted"/>
<evidence type="ECO:0000313" key="4">
    <source>
        <dbReference type="Proteomes" id="UP000218231"/>
    </source>
</evidence>
<feature type="compositionally biased region" description="Acidic residues" evidence="1">
    <location>
        <begin position="333"/>
        <end position="342"/>
    </location>
</feature>
<comment type="caution">
    <text evidence="3">The sequence shown here is derived from an EMBL/GenBank/DDBJ whole genome shotgun (WGS) entry which is preliminary data.</text>
</comment>
<gene>
    <name evidence="3" type="ORF">WR25_09116</name>
</gene>
<dbReference type="Proteomes" id="UP000218231">
    <property type="component" value="Unassembled WGS sequence"/>
</dbReference>